<evidence type="ECO:0000313" key="3">
    <source>
        <dbReference type="EMBL" id="AWT56962.1"/>
    </source>
</evidence>
<feature type="compositionally biased region" description="Polar residues" evidence="1">
    <location>
        <begin position="326"/>
        <end position="338"/>
    </location>
</feature>
<sequence>MTLRNGVIAAVAAVVTAALVTTVPALGATAFTISGTRILHDPPYPEQLVPGEFAGYDVEHIKYPASVFGMDRGIWEAAGAVAAGVDRFVGVDDEGNPITEKIIVAGFSQGAIVIAYEKKRLMKLDEDERPTVDQLKFVTIGDPTGPNGILRWIPFRIPIIGLTPVRPPDTPYETTIINGEYDGWADFPDRPWNLIATANALLGIIYVHGRYEDKVDGWDLSTVPEKNIVETVNKAGGKTTTYLIPTEKLPLLQPLRDLGFPESFVAALEAPLRKIIDAAYKRNDPGRVTVTTTEETVVEDESEITQTAVTEIDETPSTEGDIDETAVQSTTQRRTVANTAADRTAETAEVAEVTEDVDELAEQEEPVKEEATKDDEVTKVADEADKATPVKESTSVEKTDQAVKQDDTDKTVATADKTEEAEKAEKVEKTKPNVRKVKRPQFNVFKPKKTRVTVPKAEPSTKAKPATKPDNDNDDTSDTTDKTAEKDAA</sequence>
<dbReference type="EMBL" id="CP027541">
    <property type="protein sequence ID" value="AWT56962.1"/>
    <property type="molecule type" value="Genomic_DNA"/>
</dbReference>
<name>A0A2U9PYU7_MYCSE</name>
<evidence type="ECO:0000256" key="1">
    <source>
        <dbReference type="SAM" id="MobiDB-lite"/>
    </source>
</evidence>
<gene>
    <name evidence="3" type="ORF">D806_060220</name>
</gene>
<evidence type="ECO:0000313" key="4">
    <source>
        <dbReference type="Proteomes" id="UP000011200"/>
    </source>
</evidence>
<dbReference type="Pfam" id="PF08237">
    <property type="entry name" value="PE-PPE"/>
    <property type="match status" value="1"/>
</dbReference>
<evidence type="ECO:0000259" key="2">
    <source>
        <dbReference type="Pfam" id="PF08237"/>
    </source>
</evidence>
<dbReference type="Gene3D" id="3.40.50.1820">
    <property type="entry name" value="alpha/beta hydrolase"/>
    <property type="match status" value="1"/>
</dbReference>
<feature type="region of interest" description="Disordered" evidence="1">
    <location>
        <begin position="314"/>
        <end position="489"/>
    </location>
</feature>
<dbReference type="RefSeq" id="WP_232836248.1">
    <property type="nucleotide sequence ID" value="NZ_CP027541.1"/>
</dbReference>
<feature type="domain" description="PE-PPE" evidence="2">
    <location>
        <begin position="55"/>
        <end position="281"/>
    </location>
</feature>
<accession>A0A2U9PYU7</accession>
<feature type="compositionally biased region" description="Basic and acidic residues" evidence="1">
    <location>
        <begin position="479"/>
        <end position="489"/>
    </location>
</feature>
<feature type="compositionally biased region" description="Basic and acidic residues" evidence="1">
    <location>
        <begin position="365"/>
        <end position="431"/>
    </location>
</feature>
<proteinExistence type="predicted"/>
<dbReference type="InterPro" id="IPR013228">
    <property type="entry name" value="PE-PPE_C"/>
</dbReference>
<reference evidence="3 4" key="1">
    <citation type="journal article" date="2013" name="Genome Announc.">
        <title>Draft genome sequence of MKD8, a conjugal recipient Mycobacterium smegmatis strain.</title>
        <authorList>
            <person name="Gray T.A."/>
            <person name="Palumbo M.J."/>
            <person name="Derbyshire K.M."/>
        </authorList>
    </citation>
    <scope>NUCLEOTIDE SEQUENCE [LARGE SCALE GENOMIC DNA]</scope>
    <source>
        <strain evidence="3 4">MKD8</strain>
    </source>
</reference>
<dbReference type="Proteomes" id="UP000011200">
    <property type="component" value="Chromosome"/>
</dbReference>
<dbReference type="SUPFAM" id="SSF53474">
    <property type="entry name" value="alpha/beta-Hydrolases"/>
    <property type="match status" value="1"/>
</dbReference>
<organism evidence="3 4">
    <name type="scientific">Mycolicibacterium smegmatis (strain MKD8)</name>
    <name type="common">Mycobacterium smegmatis</name>
    <dbReference type="NCBI Taxonomy" id="1214915"/>
    <lineage>
        <taxon>Bacteria</taxon>
        <taxon>Bacillati</taxon>
        <taxon>Actinomycetota</taxon>
        <taxon>Actinomycetes</taxon>
        <taxon>Mycobacteriales</taxon>
        <taxon>Mycobacteriaceae</taxon>
        <taxon>Mycolicibacterium</taxon>
    </lineage>
</organism>
<protein>
    <submittedName>
        <fullName evidence="3">Pe family protein</fullName>
    </submittedName>
</protein>
<feature type="compositionally biased region" description="Acidic residues" evidence="1">
    <location>
        <begin position="352"/>
        <end position="364"/>
    </location>
</feature>
<feature type="compositionally biased region" description="Low complexity" evidence="1">
    <location>
        <begin position="339"/>
        <end position="351"/>
    </location>
</feature>
<reference evidence="4" key="2">
    <citation type="submission" date="2018-03" db="EMBL/GenBank/DDBJ databases">
        <authorList>
            <person name="Derbyshire K."/>
            <person name="Gray T.A."/>
            <person name="Champion M."/>
        </authorList>
    </citation>
    <scope>NUCLEOTIDE SEQUENCE [LARGE SCALE GENOMIC DNA]</scope>
    <source>
        <strain evidence="4">MKD8</strain>
    </source>
</reference>
<dbReference type="AlphaFoldDB" id="A0A2U9PYU7"/>
<feature type="compositionally biased region" description="Acidic residues" evidence="1">
    <location>
        <begin position="314"/>
        <end position="324"/>
    </location>
</feature>
<dbReference type="InterPro" id="IPR029058">
    <property type="entry name" value="AB_hydrolase_fold"/>
</dbReference>